<protein>
    <submittedName>
        <fullName evidence="2">HNH endonuclease</fullName>
    </submittedName>
</protein>
<evidence type="ECO:0000313" key="2">
    <source>
        <dbReference type="EMBL" id="RJT32134.1"/>
    </source>
</evidence>
<organism evidence="2 3">
    <name type="scientific">Mesorhizobium waimense</name>
    <dbReference type="NCBI Taxonomy" id="1300307"/>
    <lineage>
        <taxon>Bacteria</taxon>
        <taxon>Pseudomonadati</taxon>
        <taxon>Pseudomonadota</taxon>
        <taxon>Alphaproteobacteria</taxon>
        <taxon>Hyphomicrobiales</taxon>
        <taxon>Phyllobacteriaceae</taxon>
        <taxon>Mesorhizobium</taxon>
    </lineage>
</organism>
<dbReference type="RefSeq" id="WP_120017382.1">
    <property type="nucleotide sequence ID" value="NZ_QZWZ01000027.1"/>
</dbReference>
<accession>A0A3A5KAY2</accession>
<dbReference type="InterPro" id="IPR002711">
    <property type="entry name" value="HNH"/>
</dbReference>
<dbReference type="InterPro" id="IPR003615">
    <property type="entry name" value="HNH_nuc"/>
</dbReference>
<evidence type="ECO:0000313" key="3">
    <source>
        <dbReference type="Proteomes" id="UP000272706"/>
    </source>
</evidence>
<dbReference type="Gene3D" id="1.10.30.50">
    <property type="match status" value="1"/>
</dbReference>
<dbReference type="CDD" id="cd00085">
    <property type="entry name" value="HNHc"/>
    <property type="match status" value="1"/>
</dbReference>
<dbReference type="OrthoDB" id="9802901at2"/>
<keyword evidence="2" id="KW-0255">Endonuclease</keyword>
<keyword evidence="3" id="KW-1185">Reference proteome</keyword>
<gene>
    <name evidence="2" type="ORF">D3227_27435</name>
</gene>
<dbReference type="Pfam" id="PF01844">
    <property type="entry name" value="HNH"/>
    <property type="match status" value="1"/>
</dbReference>
<dbReference type="GO" id="GO:0004519">
    <property type="term" value="F:endonuclease activity"/>
    <property type="evidence" value="ECO:0007669"/>
    <property type="project" value="UniProtKB-KW"/>
</dbReference>
<keyword evidence="2" id="KW-0378">Hydrolase</keyword>
<dbReference type="GO" id="GO:0003676">
    <property type="term" value="F:nucleic acid binding"/>
    <property type="evidence" value="ECO:0007669"/>
    <property type="project" value="InterPro"/>
</dbReference>
<dbReference type="Proteomes" id="UP000272706">
    <property type="component" value="Unassembled WGS sequence"/>
</dbReference>
<dbReference type="AlphaFoldDB" id="A0A3A5KAY2"/>
<comment type="caution">
    <text evidence="2">The sequence shown here is derived from an EMBL/GenBank/DDBJ whole genome shotgun (WGS) entry which is preliminary data.</text>
</comment>
<feature type="domain" description="HNH" evidence="1">
    <location>
        <begin position="23"/>
        <end position="56"/>
    </location>
</feature>
<dbReference type="GO" id="GO:0008270">
    <property type="term" value="F:zinc ion binding"/>
    <property type="evidence" value="ECO:0007669"/>
    <property type="project" value="InterPro"/>
</dbReference>
<reference evidence="2 3" key="1">
    <citation type="submission" date="2018-09" db="EMBL/GenBank/DDBJ databases">
        <title>Mesorhizobium carmichaelinearum sp. nov. isolated from Carmichaelinea spp. root nodules in New Zealand.</title>
        <authorList>
            <person name="De Meyer S.E."/>
        </authorList>
    </citation>
    <scope>NUCLEOTIDE SEQUENCE [LARGE SCALE GENOMIC DNA]</scope>
    <source>
        <strain evidence="2 3">ICMP19557</strain>
    </source>
</reference>
<evidence type="ECO:0000259" key="1">
    <source>
        <dbReference type="Pfam" id="PF01844"/>
    </source>
</evidence>
<name>A0A3A5KAY2_9HYPH</name>
<sequence>MWDRDPTEFSERYSIPGSLNRFRCTVEHLKPRMNGGDDRCDNLVAACQFCNQTRHRMRKTLSPAEYQRHVRKRTAAGRWHPPLYHHCRNRSPRRLSKGD</sequence>
<dbReference type="EMBL" id="QZWZ01000027">
    <property type="protein sequence ID" value="RJT32134.1"/>
    <property type="molecule type" value="Genomic_DNA"/>
</dbReference>
<keyword evidence="2" id="KW-0540">Nuclease</keyword>
<proteinExistence type="predicted"/>